<proteinExistence type="predicted"/>
<protein>
    <submittedName>
        <fullName evidence="1">Uncharacterized protein</fullName>
    </submittedName>
</protein>
<gene>
    <name evidence="1" type="ORF">S01H4_05551</name>
</gene>
<comment type="caution">
    <text evidence="1">The sequence shown here is derived from an EMBL/GenBank/DDBJ whole genome shotgun (WGS) entry which is preliminary data.</text>
</comment>
<dbReference type="AlphaFoldDB" id="X0ZQV9"/>
<organism evidence="1">
    <name type="scientific">marine sediment metagenome</name>
    <dbReference type="NCBI Taxonomy" id="412755"/>
    <lineage>
        <taxon>unclassified sequences</taxon>
        <taxon>metagenomes</taxon>
        <taxon>ecological metagenomes</taxon>
    </lineage>
</organism>
<evidence type="ECO:0000313" key="1">
    <source>
        <dbReference type="EMBL" id="GAG71739.1"/>
    </source>
</evidence>
<name>X0ZQV9_9ZZZZ</name>
<sequence length="52" mass="6415">MLKQELEKLKEEFREVFWAYHFRKNTKLNDKQSKKRLKELADIFDKEGITTI</sequence>
<reference evidence="1" key="1">
    <citation type="journal article" date="2014" name="Front. Microbiol.">
        <title>High frequency of phylogenetically diverse reductive dehalogenase-homologous genes in deep subseafloor sedimentary metagenomes.</title>
        <authorList>
            <person name="Kawai M."/>
            <person name="Futagami T."/>
            <person name="Toyoda A."/>
            <person name="Takaki Y."/>
            <person name="Nishi S."/>
            <person name="Hori S."/>
            <person name="Arai W."/>
            <person name="Tsubouchi T."/>
            <person name="Morono Y."/>
            <person name="Uchiyama I."/>
            <person name="Ito T."/>
            <person name="Fujiyama A."/>
            <person name="Inagaki F."/>
            <person name="Takami H."/>
        </authorList>
    </citation>
    <scope>NUCLEOTIDE SEQUENCE</scope>
    <source>
        <strain evidence="1">Expedition CK06-06</strain>
    </source>
</reference>
<accession>X0ZQV9</accession>
<dbReference type="EMBL" id="BART01001623">
    <property type="protein sequence ID" value="GAG71739.1"/>
    <property type="molecule type" value="Genomic_DNA"/>
</dbReference>